<comment type="caution">
    <text evidence="1">The sequence shown here is derived from an EMBL/GenBank/DDBJ whole genome shotgun (WGS) entry which is preliminary data.</text>
</comment>
<organism evidence="1 2">
    <name type="scientific">Streptomyces achmelvichensis</name>
    <dbReference type="NCBI Taxonomy" id="3134111"/>
    <lineage>
        <taxon>Bacteria</taxon>
        <taxon>Bacillati</taxon>
        <taxon>Actinomycetota</taxon>
        <taxon>Actinomycetes</taxon>
        <taxon>Kitasatosporales</taxon>
        <taxon>Streptomycetaceae</taxon>
        <taxon>Streptomyces</taxon>
    </lineage>
</organism>
<protein>
    <submittedName>
        <fullName evidence="1">Uncharacterized protein</fullName>
    </submittedName>
</protein>
<accession>A0ACC6PND1</accession>
<gene>
    <name evidence="1" type="ORF">WKI67_05485</name>
</gene>
<evidence type="ECO:0000313" key="2">
    <source>
        <dbReference type="Proteomes" id="UP001377168"/>
    </source>
</evidence>
<name>A0ACC6PND1_9ACTN</name>
<evidence type="ECO:0000313" key="1">
    <source>
        <dbReference type="EMBL" id="MEJ8632841.1"/>
    </source>
</evidence>
<dbReference type="EMBL" id="JBBKAJ010000022">
    <property type="protein sequence ID" value="MEJ8632841.1"/>
    <property type="molecule type" value="Genomic_DNA"/>
</dbReference>
<reference evidence="1" key="1">
    <citation type="submission" date="2024-03" db="EMBL/GenBank/DDBJ databases">
        <title>Novel Streptomyces species of biotechnological and ecological value are a feature of Machair soil.</title>
        <authorList>
            <person name="Prole J.R."/>
            <person name="Goodfellow M."/>
            <person name="Allenby N."/>
            <person name="Ward A.C."/>
        </authorList>
    </citation>
    <scope>NUCLEOTIDE SEQUENCE</scope>
    <source>
        <strain evidence="1">MS2.AVA.5</strain>
    </source>
</reference>
<keyword evidence="2" id="KW-1185">Reference proteome</keyword>
<proteinExistence type="predicted"/>
<dbReference type="Proteomes" id="UP001377168">
    <property type="component" value="Unassembled WGS sequence"/>
</dbReference>
<sequence length="76" mass="8350">MARDAQGICDVPDLLVRGDRAVASRQLPYTLRFDVARIGDPEEADPTPSPGQLEDLTEVVPPQRSLHIGSAEDLRR</sequence>